<evidence type="ECO:0000313" key="3">
    <source>
        <dbReference type="EMBL" id="CAH9064400.1"/>
    </source>
</evidence>
<evidence type="ECO:0000259" key="2">
    <source>
        <dbReference type="Pfam" id="PF01557"/>
    </source>
</evidence>
<dbReference type="InterPro" id="IPR011234">
    <property type="entry name" value="Fumarylacetoacetase-like_C"/>
</dbReference>
<keyword evidence="5" id="KW-1185">Reference proteome</keyword>
<dbReference type="EMBL" id="CAMAPD010000019">
    <property type="protein sequence ID" value="CAH9065352.1"/>
    <property type="molecule type" value="Genomic_DNA"/>
</dbReference>
<proteinExistence type="predicted"/>
<evidence type="ECO:0000256" key="1">
    <source>
        <dbReference type="ARBA" id="ARBA00022723"/>
    </source>
</evidence>
<dbReference type="PANTHER" id="PTHR11820">
    <property type="entry name" value="ACYLPYRUVASE"/>
    <property type="match status" value="1"/>
</dbReference>
<accession>A0A9W4VUR1</accession>
<reference evidence="3 6" key="1">
    <citation type="submission" date="2022-07" db="EMBL/GenBank/DDBJ databases">
        <authorList>
            <person name="Criscuolo A."/>
        </authorList>
    </citation>
    <scope>NUCLEOTIDE SEQUENCE</scope>
    <source>
        <strain evidence="6">CIP 111951</strain>
        <strain evidence="3">CIP111854</strain>
        <strain evidence="4">CIP111951</strain>
    </source>
</reference>
<dbReference type="Proteomes" id="UP001152485">
    <property type="component" value="Unassembled WGS sequence"/>
</dbReference>
<protein>
    <recommendedName>
        <fullName evidence="2">Fumarylacetoacetase-like C-terminal domain-containing protein</fullName>
    </recommendedName>
</protein>
<dbReference type="GO" id="GO:0018773">
    <property type="term" value="F:acetylpyruvate hydrolase activity"/>
    <property type="evidence" value="ECO:0007669"/>
    <property type="project" value="TreeGrafter"/>
</dbReference>
<dbReference type="SUPFAM" id="SSF56529">
    <property type="entry name" value="FAH"/>
    <property type="match status" value="1"/>
</dbReference>
<organism evidence="3 5">
    <name type="scientific">Pseudoalteromonas holothuriae</name>
    <dbReference type="NCBI Taxonomy" id="2963714"/>
    <lineage>
        <taxon>Bacteria</taxon>
        <taxon>Pseudomonadati</taxon>
        <taxon>Pseudomonadota</taxon>
        <taxon>Gammaproteobacteria</taxon>
        <taxon>Alteromonadales</taxon>
        <taxon>Pseudoalteromonadaceae</taxon>
        <taxon>Pseudoalteromonas</taxon>
    </lineage>
</organism>
<dbReference type="AlphaFoldDB" id="A0A9W4VUR1"/>
<dbReference type="PANTHER" id="PTHR11820:SF7">
    <property type="entry name" value="ACYLPYRUVASE FAHD1, MITOCHONDRIAL"/>
    <property type="match status" value="1"/>
</dbReference>
<dbReference type="Gene3D" id="3.90.850.10">
    <property type="entry name" value="Fumarylacetoacetase-like, C-terminal domain"/>
    <property type="match status" value="1"/>
</dbReference>
<keyword evidence="1" id="KW-0479">Metal-binding</keyword>
<dbReference type="InterPro" id="IPR036663">
    <property type="entry name" value="Fumarylacetoacetase_C_sf"/>
</dbReference>
<evidence type="ECO:0000313" key="5">
    <source>
        <dbReference type="Proteomes" id="UP001152467"/>
    </source>
</evidence>
<dbReference type="Proteomes" id="UP001152467">
    <property type="component" value="Unassembled WGS sequence"/>
</dbReference>
<dbReference type="EMBL" id="CAMAPC010000018">
    <property type="protein sequence ID" value="CAH9064400.1"/>
    <property type="molecule type" value="Genomic_DNA"/>
</dbReference>
<dbReference type="RefSeq" id="WP_261594631.1">
    <property type="nucleotide sequence ID" value="NZ_CAMAPC010000018.1"/>
</dbReference>
<dbReference type="GO" id="GO:0046872">
    <property type="term" value="F:metal ion binding"/>
    <property type="evidence" value="ECO:0007669"/>
    <property type="project" value="UniProtKB-KW"/>
</dbReference>
<dbReference type="Pfam" id="PF01557">
    <property type="entry name" value="FAA_hydrolase"/>
    <property type="match status" value="1"/>
</dbReference>
<feature type="domain" description="Fumarylacetoacetase-like C-terminal" evidence="2">
    <location>
        <begin position="18"/>
        <end position="206"/>
    </location>
</feature>
<gene>
    <name evidence="3" type="primary">ycgM</name>
    <name evidence="3" type="ORF">PSECIP111854_03438</name>
    <name evidence="4" type="ORF">PSECIP111951_03341</name>
</gene>
<evidence type="ECO:0000313" key="6">
    <source>
        <dbReference type="Proteomes" id="UP001152485"/>
    </source>
</evidence>
<comment type="caution">
    <text evidence="3">The sequence shown here is derived from an EMBL/GenBank/DDBJ whole genome shotgun (WGS) entry which is preliminary data.</text>
</comment>
<sequence length="220" mass="24589">MYKHHWVTGQEVNLAAGKVVCIGRNYAAHAQELNNPIPLEPLIFMKPNTSFQSFDGEVELDSSLGAHHYEAEVALLIGEKIDKHSISVINAVVGIGLALDLTLRAEQTKLKKQGYPWERAKSYDGSCPITAFVPVNSLAQLNHIEFRFWQNDELMQHGHSNMMIFSFEQLLTNISQFCTLLPGDVILTGTPEGVGKLEDNSRLCLQLNDGPRHYAQISFQ</sequence>
<name>A0A9W4VUR1_9GAMM</name>
<evidence type="ECO:0000313" key="4">
    <source>
        <dbReference type="EMBL" id="CAH9065352.1"/>
    </source>
</evidence>